<evidence type="ECO:0000313" key="2">
    <source>
        <dbReference type="EMBL" id="GBC08111.1"/>
    </source>
</evidence>
<comment type="caution">
    <text evidence="2">The sequence shown here is derived from an EMBL/GenBank/DDBJ whole genome shotgun (WGS) entry which is preliminary data.</text>
</comment>
<feature type="compositionally biased region" description="Basic residues" evidence="1">
    <location>
        <begin position="1"/>
        <end position="21"/>
    </location>
</feature>
<reference evidence="2 4" key="1">
    <citation type="submission" date="2017-11" db="EMBL/GenBank/DDBJ databases">
        <title>The genome of Rhizophagus clarus HR1 reveals common genetic basis of auxotrophy among arbuscular mycorrhizal fungi.</title>
        <authorList>
            <person name="Kobayashi Y."/>
        </authorList>
    </citation>
    <scope>NUCLEOTIDE SEQUENCE [LARGE SCALE GENOMIC DNA]</scope>
    <source>
        <strain evidence="2 4">HR1</strain>
    </source>
</reference>
<evidence type="ECO:0000313" key="4">
    <source>
        <dbReference type="Proteomes" id="UP000247702"/>
    </source>
</evidence>
<dbReference type="AlphaFoldDB" id="A0A2Z6S0U3"/>
<keyword evidence="4" id="KW-1185">Reference proteome</keyword>
<sequence>MSRHKRSRCKRSKASKRRKNVLRSALRSINYRMNKMKLEDPQSIMTTSQESDEHLIAAMDNISVQDPPSI</sequence>
<accession>A0A2Z6S0U3</accession>
<evidence type="ECO:0000313" key="3">
    <source>
        <dbReference type="EMBL" id="GES90008.1"/>
    </source>
</evidence>
<name>A0A2Z6S0U3_9GLOM</name>
<evidence type="ECO:0000256" key="1">
    <source>
        <dbReference type="SAM" id="MobiDB-lite"/>
    </source>
</evidence>
<proteinExistence type="predicted"/>
<gene>
    <name evidence="3" type="ORF">RCL2_001686800</name>
    <name evidence="2" type="ORF">RclHR1_07900006</name>
</gene>
<reference evidence="3" key="2">
    <citation type="submission" date="2019-10" db="EMBL/GenBank/DDBJ databases">
        <title>Conservation and host-specific expression of non-tandemly repeated heterogenous ribosome RNA gene in arbuscular mycorrhizal fungi.</title>
        <authorList>
            <person name="Maeda T."/>
            <person name="Kobayashi Y."/>
            <person name="Nakagawa T."/>
            <person name="Ezawa T."/>
            <person name="Yamaguchi K."/>
            <person name="Bino T."/>
            <person name="Nishimoto Y."/>
            <person name="Shigenobu S."/>
            <person name="Kawaguchi M."/>
        </authorList>
    </citation>
    <scope>NUCLEOTIDE SEQUENCE</scope>
    <source>
        <strain evidence="3">HR1</strain>
    </source>
</reference>
<dbReference type="EMBL" id="BEXD01004193">
    <property type="protein sequence ID" value="GBC08111.1"/>
    <property type="molecule type" value="Genomic_DNA"/>
</dbReference>
<feature type="region of interest" description="Disordered" evidence="1">
    <location>
        <begin position="1"/>
        <end position="22"/>
    </location>
</feature>
<dbReference type="EMBL" id="BLAL01000193">
    <property type="protein sequence ID" value="GES90008.1"/>
    <property type="molecule type" value="Genomic_DNA"/>
</dbReference>
<dbReference type="Proteomes" id="UP000615446">
    <property type="component" value="Unassembled WGS sequence"/>
</dbReference>
<dbReference type="Proteomes" id="UP000247702">
    <property type="component" value="Unassembled WGS sequence"/>
</dbReference>
<organism evidence="2 4">
    <name type="scientific">Rhizophagus clarus</name>
    <dbReference type="NCBI Taxonomy" id="94130"/>
    <lineage>
        <taxon>Eukaryota</taxon>
        <taxon>Fungi</taxon>
        <taxon>Fungi incertae sedis</taxon>
        <taxon>Mucoromycota</taxon>
        <taxon>Glomeromycotina</taxon>
        <taxon>Glomeromycetes</taxon>
        <taxon>Glomerales</taxon>
        <taxon>Glomeraceae</taxon>
        <taxon>Rhizophagus</taxon>
    </lineage>
</organism>
<protein>
    <submittedName>
        <fullName evidence="2">Uncharacterized protein</fullName>
    </submittedName>
</protein>